<dbReference type="AlphaFoldDB" id="I3ZBG5"/>
<protein>
    <submittedName>
        <fullName evidence="1">Uncharacterized protein</fullName>
    </submittedName>
</protein>
<name>I3ZBG5_TERRK</name>
<organism evidence="1 2">
    <name type="scientific">Terriglobus roseus (strain DSM 18391 / NRRL B-41598 / KBS 63)</name>
    <dbReference type="NCBI Taxonomy" id="926566"/>
    <lineage>
        <taxon>Bacteria</taxon>
        <taxon>Pseudomonadati</taxon>
        <taxon>Acidobacteriota</taxon>
        <taxon>Terriglobia</taxon>
        <taxon>Terriglobales</taxon>
        <taxon>Acidobacteriaceae</taxon>
        <taxon>Terriglobus</taxon>
    </lineage>
</organism>
<accession>I3ZBG5</accession>
<dbReference type="EMBL" id="CP003379">
    <property type="protein sequence ID" value="AFL86583.1"/>
    <property type="molecule type" value="Genomic_DNA"/>
</dbReference>
<proteinExistence type="predicted"/>
<evidence type="ECO:0000313" key="2">
    <source>
        <dbReference type="Proteomes" id="UP000006056"/>
    </source>
</evidence>
<reference evidence="1 2" key="1">
    <citation type="submission" date="2012-06" db="EMBL/GenBank/DDBJ databases">
        <title>Complete genome of Terriglobus roseus DSM 18391.</title>
        <authorList>
            <consortium name="US DOE Joint Genome Institute (JGI-PGF)"/>
            <person name="Lucas S."/>
            <person name="Copeland A."/>
            <person name="Lapidus A."/>
            <person name="Glavina del Rio T."/>
            <person name="Dalin E."/>
            <person name="Tice H."/>
            <person name="Bruce D."/>
            <person name="Goodwin L."/>
            <person name="Pitluck S."/>
            <person name="Peters L."/>
            <person name="Mikhailova N."/>
            <person name="Munk A.C.C."/>
            <person name="Kyrpides N."/>
            <person name="Mavromatis K."/>
            <person name="Ivanova N."/>
            <person name="Brettin T."/>
            <person name="Detter J.C."/>
            <person name="Han C."/>
            <person name="Larimer F."/>
            <person name="Land M."/>
            <person name="Hauser L."/>
            <person name="Markowitz V."/>
            <person name="Cheng J.-F."/>
            <person name="Hugenholtz P."/>
            <person name="Woyke T."/>
            <person name="Wu D."/>
            <person name="Brambilla E."/>
            <person name="Klenk H.-P."/>
            <person name="Eisen J.A."/>
        </authorList>
    </citation>
    <scope>NUCLEOTIDE SEQUENCE [LARGE SCALE GENOMIC DNA]</scope>
    <source>
        <strain evidence="2">DSM 18391 / NRRL B-41598 / KBS 63</strain>
    </source>
</reference>
<keyword evidence="2" id="KW-1185">Reference proteome</keyword>
<dbReference type="Proteomes" id="UP000006056">
    <property type="component" value="Chromosome"/>
</dbReference>
<dbReference type="HOGENOM" id="CLU_1377531_0_0_0"/>
<dbReference type="KEGG" id="trs:Terro_0234"/>
<dbReference type="STRING" id="926566.Terro_0234"/>
<gene>
    <name evidence="1" type="ordered locus">Terro_0234</name>
</gene>
<evidence type="ECO:0000313" key="1">
    <source>
        <dbReference type="EMBL" id="AFL86583.1"/>
    </source>
</evidence>
<sequence>MRIDKLPITERKGEIMVRVSTVAAALLFSLPVCCSAATEHESPVLIAAADSVPSLPINQPDARPLSSGVIALPEEPAGQLPGAPLSLYLFRLRGSVETAPPALNEPIEQMEAPRFDDQSMLHRIQASPLAPVSRHIRADKFNTNDAVASDFAICYRLNRRSSLQVIPGDPAPVKLPITSMANNMGVTVGMVLRLSRSH</sequence>